<dbReference type="EMBL" id="LAZR01047292">
    <property type="protein sequence ID" value="KKK94554.1"/>
    <property type="molecule type" value="Genomic_DNA"/>
</dbReference>
<comment type="caution">
    <text evidence="1">The sequence shown here is derived from an EMBL/GenBank/DDBJ whole genome shotgun (WGS) entry which is preliminary data.</text>
</comment>
<name>A0A0F9BVY4_9ZZZZ</name>
<evidence type="ECO:0000313" key="1">
    <source>
        <dbReference type="EMBL" id="KKK94554.1"/>
    </source>
</evidence>
<sequence length="48" mass="5407">MIINPIKCEGCKEELQPENVMIDVDANRNLIRICGFCGNKKMVGGKRK</sequence>
<protein>
    <submittedName>
        <fullName evidence="1">Uncharacterized protein</fullName>
    </submittedName>
</protein>
<gene>
    <name evidence="1" type="ORF">LCGC14_2681680</name>
</gene>
<accession>A0A0F9BVY4</accession>
<proteinExistence type="predicted"/>
<dbReference type="AlphaFoldDB" id="A0A0F9BVY4"/>
<organism evidence="1">
    <name type="scientific">marine sediment metagenome</name>
    <dbReference type="NCBI Taxonomy" id="412755"/>
    <lineage>
        <taxon>unclassified sequences</taxon>
        <taxon>metagenomes</taxon>
        <taxon>ecological metagenomes</taxon>
    </lineage>
</organism>
<reference evidence="1" key="1">
    <citation type="journal article" date="2015" name="Nature">
        <title>Complex archaea that bridge the gap between prokaryotes and eukaryotes.</title>
        <authorList>
            <person name="Spang A."/>
            <person name="Saw J.H."/>
            <person name="Jorgensen S.L."/>
            <person name="Zaremba-Niedzwiedzka K."/>
            <person name="Martijn J."/>
            <person name="Lind A.E."/>
            <person name="van Eijk R."/>
            <person name="Schleper C."/>
            <person name="Guy L."/>
            <person name="Ettema T.J."/>
        </authorList>
    </citation>
    <scope>NUCLEOTIDE SEQUENCE</scope>
</reference>